<comment type="caution">
    <text evidence="1">The sequence shown here is derived from an EMBL/GenBank/DDBJ whole genome shotgun (WGS) entry which is preliminary data.</text>
</comment>
<sequence>MTPNFENHLTADRRLVVLRLLAGSTGYQANAYIIEAALGDMGHQVSGDRVAADLAWLAEQGLLSTTSVAGVTIAHLSPRGHDVAFGKAIVPGVKRPQPD</sequence>
<gene>
    <name evidence="1" type="ORF">ACFFGG_11570</name>
</gene>
<proteinExistence type="predicted"/>
<dbReference type="Proteomes" id="UP001589834">
    <property type="component" value="Unassembled WGS sequence"/>
</dbReference>
<organism evidence="1 2">
    <name type="scientific">Ottowia pentelensis</name>
    <dbReference type="NCBI Taxonomy" id="511108"/>
    <lineage>
        <taxon>Bacteria</taxon>
        <taxon>Pseudomonadati</taxon>
        <taxon>Pseudomonadota</taxon>
        <taxon>Betaproteobacteria</taxon>
        <taxon>Burkholderiales</taxon>
        <taxon>Comamonadaceae</taxon>
        <taxon>Ottowia</taxon>
    </lineage>
</organism>
<dbReference type="EMBL" id="JBHLTN010000021">
    <property type="protein sequence ID" value="MFC0593198.1"/>
    <property type="molecule type" value="Genomic_DNA"/>
</dbReference>
<evidence type="ECO:0000313" key="2">
    <source>
        <dbReference type="Proteomes" id="UP001589834"/>
    </source>
</evidence>
<accession>A0ABV6PVW0</accession>
<evidence type="ECO:0000313" key="1">
    <source>
        <dbReference type="EMBL" id="MFC0593198.1"/>
    </source>
</evidence>
<protein>
    <submittedName>
        <fullName evidence="1">ArsR family transcriptional regulator</fullName>
    </submittedName>
</protein>
<reference evidence="1 2" key="1">
    <citation type="submission" date="2024-09" db="EMBL/GenBank/DDBJ databases">
        <authorList>
            <person name="Sun Q."/>
            <person name="Mori K."/>
        </authorList>
    </citation>
    <scope>NUCLEOTIDE SEQUENCE [LARGE SCALE GENOMIC DNA]</scope>
    <source>
        <strain evidence="1 2">NCAIM B.02336</strain>
    </source>
</reference>
<name>A0ABV6PVW0_9BURK</name>
<keyword evidence="2" id="KW-1185">Reference proteome</keyword>
<dbReference type="RefSeq" id="WP_377483221.1">
    <property type="nucleotide sequence ID" value="NZ_JBHLTN010000021.1"/>
</dbReference>